<evidence type="ECO:0000313" key="1">
    <source>
        <dbReference type="EMBL" id="KJE95228.1"/>
    </source>
</evidence>
<proteinExistence type="predicted"/>
<dbReference type="RefSeq" id="XP_004346378.1">
    <property type="nucleotide sequence ID" value="XM_004346328.1"/>
</dbReference>
<sequence>MTGALQGFFVGTLDADNGSVADPSIQFTEGNGFFLPADNEVAVAIDGVEVATFSDTGLGIAGDLAATNVEVSGAVVLGAGSATVPSISFSGDSNTGIYAAATDILGFAAGGAAVATISSSGIGVAGNVSANSMSTASLTMGGNKIQSLGTPTATDDAATKGYVDSAVAGGSYLPLAGGTLTGALLVPDGSASTPAIALASDTDTGIYSDLGALCVSAGGTMCAFFNALGIRTGLDVAAQGSVTGARVYATTQFLAGNGNVTNPAYSFSANSFVGLYSAGTNQLGVSANSTNVATFTTTALNVATGLNVTGFTSLGTGNTGLKMAVFIGTTAAGSGGTVAQNITIDRNKIVSMTGTIFASNSKTVAFNTGSGQYYVYADVSGASSPWVLTVTNGASATSAYSVPFSILITYVA</sequence>
<keyword evidence="2" id="KW-1185">Reference proteome</keyword>
<gene>
    <name evidence="1" type="ORF">CAOG_005705</name>
</gene>
<dbReference type="InParanoid" id="A0A0D2WTY8"/>
<protein>
    <submittedName>
        <fullName evidence="1">Uncharacterized protein</fullName>
    </submittedName>
</protein>
<dbReference type="PhylomeDB" id="A0A0D2WTY8"/>
<dbReference type="EMBL" id="KE346368">
    <property type="protein sequence ID" value="KJE95228.1"/>
    <property type="molecule type" value="Genomic_DNA"/>
</dbReference>
<dbReference type="AlphaFoldDB" id="A0A0D2WTY8"/>
<accession>A0A0D2WTY8</accession>
<evidence type="ECO:0000313" key="2">
    <source>
        <dbReference type="Proteomes" id="UP000008743"/>
    </source>
</evidence>
<organism evidence="1 2">
    <name type="scientific">Capsaspora owczarzaki (strain ATCC 30864)</name>
    <dbReference type="NCBI Taxonomy" id="595528"/>
    <lineage>
        <taxon>Eukaryota</taxon>
        <taxon>Filasterea</taxon>
        <taxon>Capsaspora</taxon>
    </lineage>
</organism>
<dbReference type="Proteomes" id="UP000008743">
    <property type="component" value="Unassembled WGS sequence"/>
</dbReference>
<name>A0A0D2WTY8_CAPO3</name>
<reference evidence="2" key="1">
    <citation type="submission" date="2011-02" db="EMBL/GenBank/DDBJ databases">
        <title>The Genome Sequence of Capsaspora owczarzaki ATCC 30864.</title>
        <authorList>
            <person name="Russ C."/>
            <person name="Cuomo C."/>
            <person name="Burger G."/>
            <person name="Gray M.W."/>
            <person name="Holland P.W.H."/>
            <person name="King N."/>
            <person name="Lang F.B.F."/>
            <person name="Roger A.J."/>
            <person name="Ruiz-Trillo I."/>
            <person name="Young S.K."/>
            <person name="Zeng Q."/>
            <person name="Gargeya S."/>
            <person name="Alvarado L."/>
            <person name="Berlin A."/>
            <person name="Chapman S.B."/>
            <person name="Chen Z."/>
            <person name="Freedman E."/>
            <person name="Gellesch M."/>
            <person name="Goldberg J."/>
            <person name="Griggs A."/>
            <person name="Gujja S."/>
            <person name="Heilman E."/>
            <person name="Heiman D."/>
            <person name="Howarth C."/>
            <person name="Mehta T."/>
            <person name="Neiman D."/>
            <person name="Pearson M."/>
            <person name="Roberts A."/>
            <person name="Saif S."/>
            <person name="Shea T."/>
            <person name="Shenoy N."/>
            <person name="Sisk P."/>
            <person name="Stolte C."/>
            <person name="Sykes S."/>
            <person name="White J."/>
            <person name="Yandava C."/>
            <person name="Haas B."/>
            <person name="Nusbaum C."/>
            <person name="Birren B."/>
        </authorList>
    </citation>
    <scope>NUCLEOTIDE SEQUENCE</scope>
    <source>
        <strain evidence="2">ATCC 30864</strain>
    </source>
</reference>